<dbReference type="InterPro" id="IPR036055">
    <property type="entry name" value="LDL_receptor-like_sf"/>
</dbReference>
<sequence length="844" mass="95684">FHCATEDIHTSDLILFFKSSINDDTCVLHELNKRKPLLTNIICHQTSTKICTDNELSFYQVNGLLGVYIANVRNNDDRQHSTSTVITFDHGTSWQNITLVNNLCNSLPQVTNQLVRSVNDETYTVTSSDGGASWHLGQKGTHSYGISKDSLLISTTGNDSVKSLLYSTDYGRKWNGIHFPNDRTILVGTDNNGISSFFNMFGYKPDDNSTITLSSVDFNHMINKTCLPSDFKEWTPHSTKCLNGLKTFYRRRSERANCLEKDVHHSLLRTEPCLCELKDFQCELNFKRTKDLLCVFKPKSDIALPSAQDFHCQQASTWIRRRGYTKLPDNQCENGAMDYLQDVQIPCRDLTEPKYLIYGLDSNDKSVIRLYNDFDDEEDEDEEDTSKLWNIDTNGNITAIALNDRTKYVYIGVKLEDKAVLYSVKKDFSSKALKRHISLDSNPILYDGLDEIIEYLSVDWMTNNLYLLIRNKSTNLLHIKVLNILTLKKRIILSNVETNIPIIITDLIKQYLYWIKFNNETNVSSLIISDLSGTIKKEIYLLNSTISFLAYDTYTHDLIYISNSTVYSYNTLLLDTITSKLIYNIPQQDTVTNTKVALFNVTTELCIPLGRDQFECICEEKSTDKSCICPSGEQAINGICQAINGKCSSGRQLCQDGIHCAVNAFICEEKFTGYTHTFKNISKCTINSVDDGFDCYYEKKCIPKQWLCDGQKDCQYGNDEDHCNKMTTTTTTMNRYLSLEKSKCLSKGQRYVLCGATCIKMDSLCNNVSNENICNEAFEINLLALIIIIILAVKYYRRNKKKSYSTPQQASKNISTSPTSPVTGTGGDHGANTRLLTNPVDSDA</sequence>
<evidence type="ECO:0000313" key="12">
    <source>
        <dbReference type="Proteomes" id="UP000663829"/>
    </source>
</evidence>
<evidence type="ECO:0000313" key="10">
    <source>
        <dbReference type="EMBL" id="CAF1250914.1"/>
    </source>
</evidence>
<comment type="similarity">
    <text evidence="2">Belongs to the VPS10-related sortilin family.</text>
</comment>
<keyword evidence="5 6" id="KW-1015">Disulfide bond</keyword>
<evidence type="ECO:0000256" key="6">
    <source>
        <dbReference type="PROSITE-ProRule" id="PRU00124"/>
    </source>
</evidence>
<gene>
    <name evidence="10" type="ORF">GPM918_LOCUS26129</name>
    <name evidence="11" type="ORF">SRO942_LOCUS26222</name>
</gene>
<evidence type="ECO:0000256" key="3">
    <source>
        <dbReference type="ARBA" id="ARBA00022475"/>
    </source>
</evidence>
<dbReference type="GO" id="GO:0006892">
    <property type="term" value="P:post-Golgi vesicle-mediated transport"/>
    <property type="evidence" value="ECO:0007669"/>
    <property type="project" value="TreeGrafter"/>
</dbReference>
<dbReference type="SUPFAM" id="SSF57424">
    <property type="entry name" value="LDL receptor-like module"/>
    <property type="match status" value="1"/>
</dbReference>
<comment type="caution">
    <text evidence="10">The sequence shown here is derived from an EMBL/GenBank/DDBJ whole genome shotgun (WGS) entry which is preliminary data.</text>
</comment>
<organism evidence="10 12">
    <name type="scientific">Didymodactylos carnosus</name>
    <dbReference type="NCBI Taxonomy" id="1234261"/>
    <lineage>
        <taxon>Eukaryota</taxon>
        <taxon>Metazoa</taxon>
        <taxon>Spiralia</taxon>
        <taxon>Gnathifera</taxon>
        <taxon>Rotifera</taxon>
        <taxon>Eurotatoria</taxon>
        <taxon>Bdelloidea</taxon>
        <taxon>Philodinida</taxon>
        <taxon>Philodinidae</taxon>
        <taxon>Didymodactylos</taxon>
    </lineage>
</organism>
<evidence type="ECO:0000256" key="4">
    <source>
        <dbReference type="ARBA" id="ARBA00022729"/>
    </source>
</evidence>
<dbReference type="Gene3D" id="4.10.1220.10">
    <property type="entry name" value="EGF-type module"/>
    <property type="match status" value="1"/>
</dbReference>
<keyword evidence="8" id="KW-0472">Membrane</keyword>
<dbReference type="CDD" id="cd00112">
    <property type="entry name" value="LDLa"/>
    <property type="match status" value="1"/>
</dbReference>
<dbReference type="Gene3D" id="2.10.70.80">
    <property type="match status" value="1"/>
</dbReference>
<keyword evidence="8" id="KW-1133">Transmembrane helix</keyword>
<evidence type="ECO:0000313" key="11">
    <source>
        <dbReference type="EMBL" id="CAF4020117.1"/>
    </source>
</evidence>
<accession>A0A815A2E8</accession>
<feature type="compositionally biased region" description="Polar residues" evidence="7">
    <location>
        <begin position="834"/>
        <end position="844"/>
    </location>
</feature>
<evidence type="ECO:0000259" key="9">
    <source>
        <dbReference type="SMART" id="SM00602"/>
    </source>
</evidence>
<dbReference type="InterPro" id="IPR031777">
    <property type="entry name" value="Sortilin_C"/>
</dbReference>
<keyword evidence="4" id="KW-0732">Signal</keyword>
<feature type="domain" description="VPS10" evidence="9">
    <location>
        <begin position="1"/>
        <end position="353"/>
    </location>
</feature>
<dbReference type="Pfam" id="PF00057">
    <property type="entry name" value="Ldl_recept_a"/>
    <property type="match status" value="1"/>
</dbReference>
<dbReference type="InterPro" id="IPR050310">
    <property type="entry name" value="VPS10-sortilin"/>
</dbReference>
<dbReference type="InterPro" id="IPR023415">
    <property type="entry name" value="LDLR_class-A_CS"/>
</dbReference>
<keyword evidence="8" id="KW-0812">Transmembrane</keyword>
<dbReference type="Pfam" id="PF15901">
    <property type="entry name" value="Sortilin_C"/>
    <property type="match status" value="1"/>
</dbReference>
<dbReference type="SMART" id="SM00192">
    <property type="entry name" value="LDLa"/>
    <property type="match status" value="1"/>
</dbReference>
<comment type="caution">
    <text evidence="6">Lacks conserved residue(s) required for the propagation of feature annotation.</text>
</comment>
<dbReference type="Gene3D" id="3.30.60.270">
    <property type="match status" value="1"/>
</dbReference>
<dbReference type="AlphaFoldDB" id="A0A815A2E8"/>
<reference evidence="10" key="1">
    <citation type="submission" date="2021-02" db="EMBL/GenBank/DDBJ databases">
        <authorList>
            <person name="Nowell W R."/>
        </authorList>
    </citation>
    <scope>NUCLEOTIDE SEQUENCE</scope>
</reference>
<evidence type="ECO:0000256" key="8">
    <source>
        <dbReference type="SAM" id="Phobius"/>
    </source>
</evidence>
<dbReference type="InterPro" id="IPR002172">
    <property type="entry name" value="LDrepeatLR_classA_rpt"/>
</dbReference>
<dbReference type="SMART" id="SM00602">
    <property type="entry name" value="VPS10"/>
    <property type="match status" value="1"/>
</dbReference>
<dbReference type="SUPFAM" id="SSF50939">
    <property type="entry name" value="Sialidases"/>
    <property type="match status" value="1"/>
</dbReference>
<keyword evidence="3" id="KW-1003">Cell membrane</keyword>
<dbReference type="Proteomes" id="UP000663829">
    <property type="component" value="Unassembled WGS sequence"/>
</dbReference>
<dbReference type="EMBL" id="CAJOBC010014488">
    <property type="protein sequence ID" value="CAF4020117.1"/>
    <property type="molecule type" value="Genomic_DNA"/>
</dbReference>
<feature type="disulfide bond" evidence="6">
    <location>
        <begin position="708"/>
        <end position="723"/>
    </location>
</feature>
<protein>
    <recommendedName>
        <fullName evidence="9">VPS10 domain-containing protein</fullName>
    </recommendedName>
</protein>
<dbReference type="PROSITE" id="PS50068">
    <property type="entry name" value="LDLRA_2"/>
    <property type="match status" value="1"/>
</dbReference>
<proteinExistence type="inferred from homology"/>
<comment type="subcellular location">
    <subcellularLocation>
        <location evidence="1">Cell membrane</location>
        <topology evidence="1">Single-pass membrane protein</topology>
    </subcellularLocation>
</comment>
<dbReference type="PANTHER" id="PTHR12106:SF27">
    <property type="entry name" value="SORTILIN-RELATED RECEPTOR"/>
    <property type="match status" value="1"/>
</dbReference>
<feature type="transmembrane region" description="Helical" evidence="8">
    <location>
        <begin position="777"/>
        <end position="796"/>
    </location>
</feature>
<feature type="region of interest" description="Disordered" evidence="7">
    <location>
        <begin position="806"/>
        <end position="844"/>
    </location>
</feature>
<dbReference type="GO" id="GO:0005886">
    <property type="term" value="C:plasma membrane"/>
    <property type="evidence" value="ECO:0007669"/>
    <property type="project" value="UniProtKB-SubCell"/>
</dbReference>
<keyword evidence="12" id="KW-1185">Reference proteome</keyword>
<dbReference type="PROSITE" id="PS01209">
    <property type="entry name" value="LDLRA_1"/>
    <property type="match status" value="1"/>
</dbReference>
<dbReference type="InterPro" id="IPR006581">
    <property type="entry name" value="VPS10"/>
</dbReference>
<dbReference type="InterPro" id="IPR036278">
    <property type="entry name" value="Sialidase_sf"/>
</dbReference>
<evidence type="ECO:0000256" key="7">
    <source>
        <dbReference type="SAM" id="MobiDB-lite"/>
    </source>
</evidence>
<evidence type="ECO:0000256" key="1">
    <source>
        <dbReference type="ARBA" id="ARBA00004162"/>
    </source>
</evidence>
<dbReference type="PANTHER" id="PTHR12106">
    <property type="entry name" value="SORTILIN RELATED"/>
    <property type="match status" value="1"/>
</dbReference>
<name>A0A815A2E8_9BILA</name>
<dbReference type="EMBL" id="CAJNOQ010010402">
    <property type="protein sequence ID" value="CAF1250914.1"/>
    <property type="molecule type" value="Genomic_DNA"/>
</dbReference>
<dbReference type="Proteomes" id="UP000681722">
    <property type="component" value="Unassembled WGS sequence"/>
</dbReference>
<feature type="non-terminal residue" evidence="10">
    <location>
        <position position="844"/>
    </location>
</feature>
<dbReference type="GO" id="GO:0005794">
    <property type="term" value="C:Golgi apparatus"/>
    <property type="evidence" value="ECO:0007669"/>
    <property type="project" value="TreeGrafter"/>
</dbReference>
<dbReference type="OrthoDB" id="443634at2759"/>
<evidence type="ECO:0000256" key="5">
    <source>
        <dbReference type="ARBA" id="ARBA00023157"/>
    </source>
</evidence>
<evidence type="ECO:0000256" key="2">
    <source>
        <dbReference type="ARBA" id="ARBA00008251"/>
    </source>
</evidence>